<evidence type="ECO:0000313" key="3">
    <source>
        <dbReference type="EMBL" id="MTV52330.1"/>
    </source>
</evidence>
<organism evidence="3 4">
    <name type="scientific">Pseudoduganella buxea</name>
    <dbReference type="NCBI Taxonomy" id="1949069"/>
    <lineage>
        <taxon>Bacteria</taxon>
        <taxon>Pseudomonadati</taxon>
        <taxon>Pseudomonadota</taxon>
        <taxon>Betaproteobacteria</taxon>
        <taxon>Burkholderiales</taxon>
        <taxon>Oxalobacteraceae</taxon>
        <taxon>Telluria group</taxon>
        <taxon>Pseudoduganella</taxon>
    </lineage>
</organism>
<gene>
    <name evidence="2" type="ORF">GCM10011572_30610</name>
    <name evidence="3" type="ORF">GM672_06220</name>
</gene>
<comment type="caution">
    <text evidence="3">The sequence shown here is derived from an EMBL/GenBank/DDBJ whole genome shotgun (WGS) entry which is preliminary data.</text>
</comment>
<reference evidence="2" key="4">
    <citation type="submission" date="2024-05" db="EMBL/GenBank/DDBJ databases">
        <authorList>
            <person name="Sun Q."/>
            <person name="Zhou Y."/>
        </authorList>
    </citation>
    <scope>NUCLEOTIDE SEQUENCE</scope>
    <source>
        <strain evidence="2">CGMCC 1.15931</strain>
    </source>
</reference>
<dbReference type="Proteomes" id="UP000622638">
    <property type="component" value="Unassembled WGS sequence"/>
</dbReference>
<sequence length="354" mass="37856">MFPARLSVLAAYAVCGAVHAAPDAFVGIYSSFDPVANAPVDLLKVQDVFGELEICTSADRRWSCVEASTKPELGDRPGLFKAAPSVKALGSPKLGYLYSAPAGVPTRVGTTPTGHITEMVFGIEALQRRPLRGGLSPSPTGYRQAGQEVHLHAANYSGDMLALAVARSDAPTLRTELDTVNGYGVTNGQCCMHLPPPDSKAAASMIVTYRVLPDGRETAVTVPLPSTATPSALWVVVHADRKIELVPTEGRYSDPGSSNWPGKVKGMPALPPARRATVMGQEIALRKQYIASLVQRRDSAQPGEVPNDEMGIEEVLRVKRQQLRFLETMAKCGKDLEACAREAQQAARGVGRED</sequence>
<evidence type="ECO:0000313" key="4">
    <source>
        <dbReference type="Proteomes" id="UP000430634"/>
    </source>
</evidence>
<dbReference type="Proteomes" id="UP000430634">
    <property type="component" value="Unassembled WGS sequence"/>
</dbReference>
<dbReference type="EMBL" id="BMKG01000012">
    <property type="protein sequence ID" value="GGC06798.1"/>
    <property type="molecule type" value="Genomic_DNA"/>
</dbReference>
<feature type="signal peptide" evidence="1">
    <location>
        <begin position="1"/>
        <end position="20"/>
    </location>
</feature>
<evidence type="ECO:0000313" key="2">
    <source>
        <dbReference type="EMBL" id="GGC06798.1"/>
    </source>
</evidence>
<dbReference type="EMBL" id="WNKZ01000011">
    <property type="protein sequence ID" value="MTV52330.1"/>
    <property type="molecule type" value="Genomic_DNA"/>
</dbReference>
<reference evidence="2" key="1">
    <citation type="journal article" date="2014" name="Int. J. Syst. Evol. Microbiol.">
        <title>Complete genome of a new Firmicutes species belonging to the dominant human colonic microbiota ('Ruminococcus bicirculans') reveals two chromosomes and a selective capacity to utilize plant glucans.</title>
        <authorList>
            <consortium name="NISC Comparative Sequencing Program"/>
            <person name="Wegmann U."/>
            <person name="Louis P."/>
            <person name="Goesmann A."/>
            <person name="Henrissat B."/>
            <person name="Duncan S.H."/>
            <person name="Flint H.J."/>
        </authorList>
    </citation>
    <scope>NUCLEOTIDE SEQUENCE</scope>
    <source>
        <strain evidence="2">CGMCC 1.15931</strain>
    </source>
</reference>
<dbReference type="AlphaFoldDB" id="A0A6I3ST35"/>
<keyword evidence="1" id="KW-0732">Signal</keyword>
<keyword evidence="5" id="KW-1185">Reference proteome</keyword>
<reference evidence="5" key="2">
    <citation type="journal article" date="2019" name="Int. J. Syst. Evol. Microbiol.">
        <title>The Global Catalogue of Microorganisms (GCM) 10K type strain sequencing project: providing services to taxonomists for standard genome sequencing and annotation.</title>
        <authorList>
            <consortium name="The Broad Institute Genomics Platform"/>
            <consortium name="The Broad Institute Genome Sequencing Center for Infectious Disease"/>
            <person name="Wu L."/>
            <person name="Ma J."/>
        </authorList>
    </citation>
    <scope>NUCLEOTIDE SEQUENCE [LARGE SCALE GENOMIC DNA]</scope>
    <source>
        <strain evidence="5">CGMCC 1.15931</strain>
    </source>
</reference>
<evidence type="ECO:0000313" key="5">
    <source>
        <dbReference type="Proteomes" id="UP000622638"/>
    </source>
</evidence>
<name>A0A6I3ST35_9BURK</name>
<evidence type="ECO:0000256" key="1">
    <source>
        <dbReference type="SAM" id="SignalP"/>
    </source>
</evidence>
<feature type="chain" id="PRO_5026271925" evidence="1">
    <location>
        <begin position="21"/>
        <end position="354"/>
    </location>
</feature>
<dbReference type="RefSeq" id="WP_155469663.1">
    <property type="nucleotide sequence ID" value="NZ_BMKG01000012.1"/>
</dbReference>
<protein>
    <submittedName>
        <fullName evidence="3">Uncharacterized protein</fullName>
    </submittedName>
</protein>
<accession>A0A6I3ST35</accession>
<reference evidence="3 4" key="3">
    <citation type="submission" date="2019-11" db="EMBL/GenBank/DDBJ databases">
        <title>Type strains purchased from KCTC, JCM and DSMZ.</title>
        <authorList>
            <person name="Lu H."/>
        </authorList>
    </citation>
    <scope>NUCLEOTIDE SEQUENCE [LARGE SCALE GENOMIC DNA]</scope>
    <source>
        <strain evidence="3 4">KCTC 52429</strain>
    </source>
</reference>
<proteinExistence type="predicted"/>